<evidence type="ECO:0000313" key="4">
    <source>
        <dbReference type="Proteomes" id="UP000230214"/>
    </source>
</evidence>
<sequence length="88" mass="10238">MINMKTIKVSSTDFKRNSGKLLDEVRFNNLRILVTKSGEEYAELRAIKKKKSLEEIEKTLKKYAGAIPDFPYVTKDRRSGRKKTHSFD</sequence>
<comment type="similarity">
    <text evidence="1 2">Belongs to the phD/YefM antitoxin family.</text>
</comment>
<dbReference type="Proteomes" id="UP000230214">
    <property type="component" value="Unassembled WGS sequence"/>
</dbReference>
<accession>A0A2H0RB84</accession>
<protein>
    <recommendedName>
        <fullName evidence="2">Antitoxin</fullName>
    </recommendedName>
</protein>
<name>A0A2H0RB84_UNCKA</name>
<comment type="caution">
    <text evidence="3">The sequence shown here is derived from an EMBL/GenBank/DDBJ whole genome shotgun (WGS) entry which is preliminary data.</text>
</comment>
<evidence type="ECO:0000256" key="1">
    <source>
        <dbReference type="ARBA" id="ARBA00009981"/>
    </source>
</evidence>
<gene>
    <name evidence="3" type="ORF">COV24_00935</name>
</gene>
<organism evidence="3 4">
    <name type="scientific">candidate division WWE3 bacterium CG10_big_fil_rev_8_21_14_0_10_32_10</name>
    <dbReference type="NCBI Taxonomy" id="1975090"/>
    <lineage>
        <taxon>Bacteria</taxon>
        <taxon>Katanobacteria</taxon>
    </lineage>
</organism>
<dbReference type="EMBL" id="PCXU01000011">
    <property type="protein sequence ID" value="PIR43789.1"/>
    <property type="molecule type" value="Genomic_DNA"/>
</dbReference>
<evidence type="ECO:0000313" key="3">
    <source>
        <dbReference type="EMBL" id="PIR43789.1"/>
    </source>
</evidence>
<dbReference type="Pfam" id="PF02604">
    <property type="entry name" value="PhdYeFM_antitox"/>
    <property type="match status" value="1"/>
</dbReference>
<reference evidence="3 4" key="1">
    <citation type="submission" date="2017-09" db="EMBL/GenBank/DDBJ databases">
        <title>Depth-based differentiation of microbial function through sediment-hosted aquifers and enrichment of novel symbionts in the deep terrestrial subsurface.</title>
        <authorList>
            <person name="Probst A.J."/>
            <person name="Ladd B."/>
            <person name="Jarett J.K."/>
            <person name="Geller-Mcgrath D.E."/>
            <person name="Sieber C.M."/>
            <person name="Emerson J.B."/>
            <person name="Anantharaman K."/>
            <person name="Thomas B.C."/>
            <person name="Malmstrom R."/>
            <person name="Stieglmeier M."/>
            <person name="Klingl A."/>
            <person name="Woyke T."/>
            <person name="Ryan C.M."/>
            <person name="Banfield J.F."/>
        </authorList>
    </citation>
    <scope>NUCLEOTIDE SEQUENCE [LARGE SCALE GENOMIC DNA]</scope>
    <source>
        <strain evidence="3">CG10_big_fil_rev_8_21_14_0_10_32_10</strain>
    </source>
</reference>
<dbReference type="InterPro" id="IPR006442">
    <property type="entry name" value="Antitoxin_Phd/YefM"/>
</dbReference>
<dbReference type="InterPro" id="IPR036165">
    <property type="entry name" value="YefM-like_sf"/>
</dbReference>
<dbReference type="SUPFAM" id="SSF143120">
    <property type="entry name" value="YefM-like"/>
    <property type="match status" value="1"/>
</dbReference>
<evidence type="ECO:0000256" key="2">
    <source>
        <dbReference type="RuleBase" id="RU362080"/>
    </source>
</evidence>
<proteinExistence type="inferred from homology"/>
<comment type="function">
    <text evidence="2">Antitoxin component of a type II toxin-antitoxin (TA) system.</text>
</comment>
<dbReference type="NCBIfam" id="TIGR01552">
    <property type="entry name" value="phd_fam"/>
    <property type="match status" value="1"/>
</dbReference>
<dbReference type="AlphaFoldDB" id="A0A2H0RB84"/>